<dbReference type="InterPro" id="IPR036627">
    <property type="entry name" value="CobW-likC_sf"/>
</dbReference>
<dbReference type="PANTHER" id="PTHR13748">
    <property type="entry name" value="COBW-RELATED"/>
    <property type="match status" value="1"/>
</dbReference>
<keyword evidence="2" id="KW-0378">Hydrolase</keyword>
<dbReference type="SUPFAM" id="SSF90002">
    <property type="entry name" value="Hypothetical protein YjiA, C-terminal domain"/>
    <property type="match status" value="1"/>
</dbReference>
<dbReference type="RefSeq" id="WP_075787761.1">
    <property type="nucleotide sequence ID" value="NZ_JAESIL010000043.1"/>
</dbReference>
<dbReference type="Gene3D" id="3.40.50.300">
    <property type="entry name" value="P-loop containing nucleotide triphosphate hydrolases"/>
    <property type="match status" value="1"/>
</dbReference>
<dbReference type="InterPro" id="IPR051316">
    <property type="entry name" value="Zinc-reg_GTPase_activator"/>
</dbReference>
<evidence type="ECO:0000256" key="6">
    <source>
        <dbReference type="ARBA" id="ARBA00049117"/>
    </source>
</evidence>
<keyword evidence="1" id="KW-0547">Nucleotide-binding</keyword>
<gene>
    <name evidence="8" type="ORF">JMJ92_11470</name>
</gene>
<protein>
    <submittedName>
        <fullName evidence="8">GTP-binding protein</fullName>
    </submittedName>
</protein>
<keyword evidence="9" id="KW-1185">Reference proteome</keyword>
<evidence type="ECO:0000313" key="8">
    <source>
        <dbReference type="EMBL" id="MBL3578766.1"/>
    </source>
</evidence>
<reference evidence="9" key="1">
    <citation type="submission" date="2021-01" db="EMBL/GenBank/DDBJ databases">
        <title>Draft genomes of Rhodovulum sulfidophilum.</title>
        <authorList>
            <person name="Guzman M.S."/>
        </authorList>
    </citation>
    <scope>NUCLEOTIDE SEQUENCE [LARGE SCALE GENOMIC DNA]</scope>
    <source>
        <strain evidence="9">AB19</strain>
    </source>
</reference>
<dbReference type="InterPro" id="IPR027417">
    <property type="entry name" value="P-loop_NTPase"/>
</dbReference>
<accession>A0ABS1RGJ2</accession>
<evidence type="ECO:0000259" key="7">
    <source>
        <dbReference type="SMART" id="SM00833"/>
    </source>
</evidence>
<dbReference type="CDD" id="cd03112">
    <property type="entry name" value="CobW-like"/>
    <property type="match status" value="1"/>
</dbReference>
<dbReference type="InterPro" id="IPR011629">
    <property type="entry name" value="CobW-like_C"/>
</dbReference>
<dbReference type="SMART" id="SM00833">
    <property type="entry name" value="CobW_C"/>
    <property type="match status" value="1"/>
</dbReference>
<dbReference type="Gene3D" id="3.30.1220.10">
    <property type="entry name" value="CobW-like, C-terminal domain"/>
    <property type="match status" value="1"/>
</dbReference>
<organism evidence="8 9">
    <name type="scientific">Rhodovulum visakhapatnamense</name>
    <dbReference type="NCBI Taxonomy" id="364297"/>
    <lineage>
        <taxon>Bacteria</taxon>
        <taxon>Pseudomonadati</taxon>
        <taxon>Pseudomonadota</taxon>
        <taxon>Alphaproteobacteria</taxon>
        <taxon>Rhodobacterales</taxon>
        <taxon>Paracoccaceae</taxon>
        <taxon>Rhodovulum</taxon>
    </lineage>
</organism>
<evidence type="ECO:0000313" key="9">
    <source>
        <dbReference type="Proteomes" id="UP000635853"/>
    </source>
</evidence>
<evidence type="ECO:0000256" key="5">
    <source>
        <dbReference type="ARBA" id="ARBA00045658"/>
    </source>
</evidence>
<dbReference type="SUPFAM" id="SSF52540">
    <property type="entry name" value="P-loop containing nucleoside triphosphate hydrolases"/>
    <property type="match status" value="1"/>
</dbReference>
<dbReference type="Pfam" id="PF07683">
    <property type="entry name" value="CobW_C"/>
    <property type="match status" value="1"/>
</dbReference>
<dbReference type="EMBL" id="JAESIL010000043">
    <property type="protein sequence ID" value="MBL3578766.1"/>
    <property type="molecule type" value="Genomic_DNA"/>
</dbReference>
<name>A0ABS1RGJ2_9RHOB</name>
<dbReference type="InterPro" id="IPR003495">
    <property type="entry name" value="CobW/HypB/UreG_nucleotide-bd"/>
</dbReference>
<dbReference type="Proteomes" id="UP000635853">
    <property type="component" value="Unassembled WGS sequence"/>
</dbReference>
<keyword evidence="3" id="KW-0143">Chaperone</keyword>
<sequence length="369" mass="39168">MISSKDQLPVHLLTGFLGAGKTTLLNRMMADPALRDTALVINEFGLVPVDHDLVRKGREQPMVTTTGCICCTAGSDLRSSLDQLLHGRRTGNLPPFRRVIVETTGLADPAPILNSLIPGGRDARSLADHAVARAFRLSGVIAVVDVEGIEAALAAHPESLRQIAFADHAVLTRTDRTPAADWPGRLRAINTGISVHDAADPGFDPARLLRPGSYEAFGKGENVAAWLAAEAAAGTHGHGGLFHGLNRHGHVVAVPLLGAGPIEAMALQRFLHRLTATPENGLLRIKGLVALRDDPSRPAVVHAVGHRLYPIRRIDAWPGGAAETRLVLIGTALDEAALRHDFASLAAAPDAALQAALSEVLQSFLKHRD</sequence>
<comment type="catalytic activity">
    <reaction evidence="6">
        <text>GTP + H2O = GDP + phosphate + H(+)</text>
        <dbReference type="Rhea" id="RHEA:19669"/>
        <dbReference type="ChEBI" id="CHEBI:15377"/>
        <dbReference type="ChEBI" id="CHEBI:15378"/>
        <dbReference type="ChEBI" id="CHEBI:37565"/>
        <dbReference type="ChEBI" id="CHEBI:43474"/>
        <dbReference type="ChEBI" id="CHEBI:58189"/>
    </reaction>
    <physiologicalReaction direction="left-to-right" evidence="6">
        <dbReference type="Rhea" id="RHEA:19670"/>
    </physiologicalReaction>
</comment>
<evidence type="ECO:0000256" key="2">
    <source>
        <dbReference type="ARBA" id="ARBA00022801"/>
    </source>
</evidence>
<comment type="caution">
    <text evidence="8">The sequence shown here is derived from an EMBL/GenBank/DDBJ whole genome shotgun (WGS) entry which is preliminary data.</text>
</comment>
<evidence type="ECO:0000256" key="3">
    <source>
        <dbReference type="ARBA" id="ARBA00023186"/>
    </source>
</evidence>
<evidence type="ECO:0000256" key="4">
    <source>
        <dbReference type="ARBA" id="ARBA00034320"/>
    </source>
</evidence>
<feature type="domain" description="CobW C-terminal" evidence="7">
    <location>
        <begin position="251"/>
        <end position="346"/>
    </location>
</feature>
<comment type="similarity">
    <text evidence="4">Belongs to the SIMIBI class G3E GTPase family. ZNG1 subfamily.</text>
</comment>
<dbReference type="Pfam" id="PF02492">
    <property type="entry name" value="cobW"/>
    <property type="match status" value="1"/>
</dbReference>
<comment type="function">
    <text evidence="5">Zinc chaperone that directly transfers zinc cofactor to target proteins, thereby activating them. Zinc is transferred from the CXCC motif in the GTPase domain to the zinc binding site in target proteins in a process requiring GTP hydrolysis.</text>
</comment>
<evidence type="ECO:0000256" key="1">
    <source>
        <dbReference type="ARBA" id="ARBA00022741"/>
    </source>
</evidence>
<proteinExistence type="inferred from homology"/>